<evidence type="ECO:0000313" key="8">
    <source>
        <dbReference type="EMBL" id="MBE6272103.1"/>
    </source>
</evidence>
<keyword evidence="3" id="KW-0732">Signal</keyword>
<dbReference type="SUPFAM" id="SSF48452">
    <property type="entry name" value="TPR-like"/>
    <property type="match status" value="1"/>
</dbReference>
<dbReference type="EMBL" id="SUYC01000024">
    <property type="protein sequence ID" value="MBE6272103.1"/>
    <property type="molecule type" value="Genomic_DNA"/>
</dbReference>
<evidence type="ECO:0000256" key="2">
    <source>
        <dbReference type="ARBA" id="ARBA00006275"/>
    </source>
</evidence>
<evidence type="ECO:0000256" key="3">
    <source>
        <dbReference type="ARBA" id="ARBA00022729"/>
    </source>
</evidence>
<dbReference type="Gene3D" id="1.25.40.390">
    <property type="match status" value="1"/>
</dbReference>
<dbReference type="InterPro" id="IPR011990">
    <property type="entry name" value="TPR-like_helical_dom_sf"/>
</dbReference>
<dbReference type="InterPro" id="IPR012944">
    <property type="entry name" value="SusD_RagB_dom"/>
</dbReference>
<evidence type="ECO:0000259" key="7">
    <source>
        <dbReference type="Pfam" id="PF14322"/>
    </source>
</evidence>
<evidence type="ECO:0000313" key="9">
    <source>
        <dbReference type="Proteomes" id="UP000806522"/>
    </source>
</evidence>
<keyword evidence="5" id="KW-0998">Cell outer membrane</keyword>
<dbReference type="Proteomes" id="UP000806522">
    <property type="component" value="Unassembled WGS sequence"/>
</dbReference>
<evidence type="ECO:0000259" key="6">
    <source>
        <dbReference type="Pfam" id="PF07980"/>
    </source>
</evidence>
<comment type="subcellular location">
    <subcellularLocation>
        <location evidence="1">Cell outer membrane</location>
    </subcellularLocation>
</comment>
<dbReference type="GO" id="GO:0009279">
    <property type="term" value="C:cell outer membrane"/>
    <property type="evidence" value="ECO:0007669"/>
    <property type="project" value="UniProtKB-SubCell"/>
</dbReference>
<comment type="caution">
    <text evidence="8">The sequence shown here is derived from an EMBL/GenBank/DDBJ whole genome shotgun (WGS) entry which is preliminary data.</text>
</comment>
<keyword evidence="4" id="KW-0472">Membrane</keyword>
<dbReference type="Pfam" id="PF14322">
    <property type="entry name" value="SusD-like_3"/>
    <property type="match status" value="1"/>
</dbReference>
<dbReference type="Pfam" id="PF07980">
    <property type="entry name" value="SusD_RagB"/>
    <property type="match status" value="1"/>
</dbReference>
<feature type="domain" description="SusD-like N-terminal" evidence="7">
    <location>
        <begin position="104"/>
        <end position="222"/>
    </location>
</feature>
<name>A0A9D5S8P8_XYLRU</name>
<dbReference type="InterPro" id="IPR033985">
    <property type="entry name" value="SusD-like_N"/>
</dbReference>
<accession>A0A9D5S8P8</accession>
<organism evidence="8 9">
    <name type="scientific">Xylanibacter ruminicola</name>
    <name type="common">Prevotella ruminicola</name>
    <dbReference type="NCBI Taxonomy" id="839"/>
    <lineage>
        <taxon>Bacteria</taxon>
        <taxon>Pseudomonadati</taxon>
        <taxon>Bacteroidota</taxon>
        <taxon>Bacteroidia</taxon>
        <taxon>Bacteroidales</taxon>
        <taxon>Prevotellaceae</taxon>
        <taxon>Xylanibacter</taxon>
    </lineage>
</organism>
<evidence type="ECO:0000256" key="4">
    <source>
        <dbReference type="ARBA" id="ARBA00023136"/>
    </source>
</evidence>
<feature type="domain" description="RagB/SusD" evidence="6">
    <location>
        <begin position="338"/>
        <end position="600"/>
    </location>
</feature>
<comment type="similarity">
    <text evidence="2">Belongs to the SusD family.</text>
</comment>
<dbReference type="PROSITE" id="PS51257">
    <property type="entry name" value="PROKAR_LIPOPROTEIN"/>
    <property type="match status" value="1"/>
</dbReference>
<gene>
    <name evidence="8" type="ORF">E7101_14340</name>
</gene>
<proteinExistence type="inferred from homology"/>
<evidence type="ECO:0000256" key="1">
    <source>
        <dbReference type="ARBA" id="ARBA00004442"/>
    </source>
</evidence>
<dbReference type="AlphaFoldDB" id="A0A9D5S8P8"/>
<reference evidence="8" key="1">
    <citation type="submission" date="2019-04" db="EMBL/GenBank/DDBJ databases">
        <title>Evolution of Biomass-Degrading Anaerobic Consortia Revealed by Metagenomics.</title>
        <authorList>
            <person name="Peng X."/>
        </authorList>
    </citation>
    <scope>NUCLEOTIDE SEQUENCE</scope>
    <source>
        <strain evidence="8">SIG140</strain>
    </source>
</reference>
<sequence>MNKLLYRTYIVIAVLLGVFTGCNENEFLKEEPRASLYPENLLVDYDGFKSMNVSLYGIARAEYRRADALGGSIPLVLHSVWDGGTDVAWANNSHSEVQYMYFPKLIDQTDKQVFRNVFQWCYRIINTANMVITRSENEGVNWKGASDAENQRKKNEVVAEAKLFRAWAYRHLTLTYGDVPLSTEEITGLNYRTDWERNPVSEIRQVMEEDLKFAIENLPLRTANNSTVSGAMARHYLGELYLAEGKNAEAEAVMKPLVEGSEYALITSRFGDNAANEGCPFIDVFRTPMYSDGNTEVILAFVNTEPENSASGTAEVYMKSTYKGYYANDGTIKKSNLKNPDYTSGQCTWPQAFWLTNGGKGASRLAISRGLLRLYNYKGQGEKDDRISDHAMVWRIFEVDESSNTVEFLNNGKAVIDTIVTAAMLDDTKTTIKKWNWPSIKKWDYTAPVKANGDKDGCYQDISYLRLADTYLLYAEALYKQGKNGEAIKWINKVRNRSQAISITEDDLVSGGMDLILDERARELFSEEERRETLIRVSQEGGKDERDVNNYFKRRTRQLNEIAGRDARGMNEYETPVLFPIPHEFIESNTGRVLENNPGYKN</sequence>
<evidence type="ECO:0000256" key="5">
    <source>
        <dbReference type="ARBA" id="ARBA00023237"/>
    </source>
</evidence>
<protein>
    <submittedName>
        <fullName evidence="8">RagB/SusD family nutrient uptake outer membrane protein</fullName>
    </submittedName>
</protein>